<dbReference type="EMBL" id="JOSZ01000097">
    <property type="protein sequence ID" value="KFM14997.1"/>
    <property type="molecule type" value="Genomic_DNA"/>
</dbReference>
<gene>
    <name evidence="1" type="ORF">AAA799P11_01519</name>
</gene>
<keyword evidence="2" id="KW-1185">Reference proteome</keyword>
<feature type="non-terminal residue" evidence="1">
    <location>
        <position position="1"/>
    </location>
</feature>
<accession>A0A087RNE3</accession>
<evidence type="ECO:0000313" key="2">
    <source>
        <dbReference type="Proteomes" id="UP000029387"/>
    </source>
</evidence>
<organism evidence="1 2">
    <name type="scientific">Marine Group I thaumarchaeote SCGC AAA799-P11</name>
    <dbReference type="NCBI Taxonomy" id="1502295"/>
    <lineage>
        <taxon>Archaea</taxon>
        <taxon>Nitrososphaerota</taxon>
        <taxon>Marine Group I</taxon>
    </lineage>
</organism>
<evidence type="ECO:0000313" key="1">
    <source>
        <dbReference type="EMBL" id="KFM14997.1"/>
    </source>
</evidence>
<dbReference type="AlphaFoldDB" id="A0A087RNE3"/>
<dbReference type="Proteomes" id="UP000029387">
    <property type="component" value="Unassembled WGS sequence"/>
</dbReference>
<comment type="caution">
    <text evidence="1">The sequence shown here is derived from an EMBL/GenBank/DDBJ whole genome shotgun (WGS) entry which is preliminary data.</text>
</comment>
<sequence length="61" mass="6713">LIDAVSLVITLTGIFFLRNKLAEAESDEPESDLTPNLKHQELGVHKVTKTNKILQTLKAAV</sequence>
<protein>
    <submittedName>
        <fullName evidence="1">Uncharacterized protein</fullName>
    </submittedName>
</protein>
<proteinExistence type="predicted"/>
<name>A0A087RNE3_9ARCH</name>
<reference evidence="1 2" key="1">
    <citation type="submission" date="2014-06" db="EMBL/GenBank/DDBJ databases">
        <authorList>
            <person name="Ngugi D.K."/>
            <person name="Blom J."/>
            <person name="Alam I."/>
            <person name="Rashid M."/>
            <person name="Baalawi W."/>
            <person name="Zhang G."/>
            <person name="Hikmawan T."/>
            <person name="Guan Y."/>
            <person name="Antunes A."/>
            <person name="Siam R."/>
            <person name="El-Dorry H."/>
            <person name="Bajic V."/>
            <person name="Stingl U."/>
        </authorList>
    </citation>
    <scope>NUCLEOTIDE SEQUENCE [LARGE SCALE GENOMIC DNA]</scope>
    <source>
        <strain evidence="1">SCGC AAA799-P11</strain>
    </source>
</reference>